<name>A0A1Y6D3X7_9GAMM</name>
<dbReference type="Gene3D" id="2.40.170.20">
    <property type="entry name" value="TonB-dependent receptor, beta-barrel domain"/>
    <property type="match status" value="1"/>
</dbReference>
<evidence type="ECO:0000256" key="2">
    <source>
        <dbReference type="ARBA" id="ARBA00023136"/>
    </source>
</evidence>
<gene>
    <name evidence="4" type="ORF">SAMN02949497_0219</name>
</gene>
<evidence type="ECO:0008006" key="6">
    <source>
        <dbReference type="Google" id="ProtNLM"/>
    </source>
</evidence>
<dbReference type="AlphaFoldDB" id="A0A1Y6D3X7"/>
<dbReference type="Proteomes" id="UP000192923">
    <property type="component" value="Unassembled WGS sequence"/>
</dbReference>
<sequence length="415" mass="47030">MDDKQRWGHWVWLGLACYGVPGYAPAAQWALSGDLTQQLQYNDNMNFTATQKDTEFGYRLLPALKAGLKTLAWKTEFLGQGDIRRYDHPRWDCDAYLLGLDNHYSVRRNRFSLAGGYSLSCAYQQQLTDTGILVPNTQVENFRVAPSWQWRWTRRSEISLETGYSKTNYGKTNLATLPTNGSTPDNPLSTGFIGNKSYSLRLGANHRWNRQITVNGGTYFSRVEYAEPGTATQEIYGFQFGVNYAPHRRWLLSLGAGPRWTHFEAVNLLGAEQSAHTVTGSVGNISLNYKDREQRYSIGYSNSISPSAIGQVQDYHNVFFDYAYRVSRRVVVETTVNFLHSEAVDPGRSGSSADNFKRDYVSASAAVSWEFAKDWRLQAGYTYRWQEYRQTSATIESNTAMLSISYSWGGFQGSI</sequence>
<evidence type="ECO:0000256" key="1">
    <source>
        <dbReference type="ARBA" id="ARBA00004442"/>
    </source>
</evidence>
<dbReference type="PROSITE" id="PS51257">
    <property type="entry name" value="PROKAR_LIPOPROTEIN"/>
    <property type="match status" value="1"/>
</dbReference>
<dbReference type="InterPro" id="IPR036942">
    <property type="entry name" value="Beta-barrel_TonB_sf"/>
</dbReference>
<organism evidence="4 5">
    <name type="scientific">Methylomagnum ishizawai</name>
    <dbReference type="NCBI Taxonomy" id="1760988"/>
    <lineage>
        <taxon>Bacteria</taxon>
        <taxon>Pseudomonadati</taxon>
        <taxon>Pseudomonadota</taxon>
        <taxon>Gammaproteobacteria</taxon>
        <taxon>Methylococcales</taxon>
        <taxon>Methylococcaceae</taxon>
        <taxon>Methylomagnum</taxon>
    </lineage>
</organism>
<dbReference type="RefSeq" id="WP_085216670.1">
    <property type="nucleotide sequence ID" value="NZ_FXAM01000003.1"/>
</dbReference>
<evidence type="ECO:0000313" key="5">
    <source>
        <dbReference type="Proteomes" id="UP000192923"/>
    </source>
</evidence>
<dbReference type="EMBL" id="FXAM01000003">
    <property type="protein sequence ID" value="SMF97649.1"/>
    <property type="molecule type" value="Genomic_DNA"/>
</dbReference>
<protein>
    <recommendedName>
        <fullName evidence="6">Beta-barrel porin 2</fullName>
    </recommendedName>
</protein>
<dbReference type="SUPFAM" id="SSF56935">
    <property type="entry name" value="Porins"/>
    <property type="match status" value="1"/>
</dbReference>
<evidence type="ECO:0000313" key="4">
    <source>
        <dbReference type="EMBL" id="SMF97649.1"/>
    </source>
</evidence>
<accession>A0A1Y6D3X7</accession>
<dbReference type="GO" id="GO:0009279">
    <property type="term" value="C:cell outer membrane"/>
    <property type="evidence" value="ECO:0007669"/>
    <property type="project" value="UniProtKB-SubCell"/>
</dbReference>
<comment type="subcellular location">
    <subcellularLocation>
        <location evidence="1">Cell outer membrane</location>
    </subcellularLocation>
</comment>
<proteinExistence type="predicted"/>
<dbReference type="OrthoDB" id="7053800at2"/>
<keyword evidence="3" id="KW-0998">Cell outer membrane</keyword>
<dbReference type="STRING" id="1760988.SAMN02949497_0219"/>
<reference evidence="4 5" key="1">
    <citation type="submission" date="2016-12" db="EMBL/GenBank/DDBJ databases">
        <authorList>
            <person name="Song W.-J."/>
            <person name="Kurnit D.M."/>
        </authorList>
    </citation>
    <scope>NUCLEOTIDE SEQUENCE [LARGE SCALE GENOMIC DNA]</scope>
    <source>
        <strain evidence="4 5">175</strain>
    </source>
</reference>
<keyword evidence="5" id="KW-1185">Reference proteome</keyword>
<keyword evidence="2" id="KW-0472">Membrane</keyword>
<evidence type="ECO:0000256" key="3">
    <source>
        <dbReference type="ARBA" id="ARBA00023237"/>
    </source>
</evidence>